<dbReference type="Proteomes" id="UP000824151">
    <property type="component" value="Unassembled WGS sequence"/>
</dbReference>
<dbReference type="InterPro" id="IPR003738">
    <property type="entry name" value="SRAP"/>
</dbReference>
<name>A0A9D1US52_9MICC</name>
<keyword evidence="5" id="KW-0190">Covalent protein-DNA linkage</keyword>
<dbReference type="EMBL" id="DXGD01000051">
    <property type="protein sequence ID" value="HIW98771.1"/>
    <property type="molecule type" value="Genomic_DNA"/>
</dbReference>
<dbReference type="Gene3D" id="3.90.1680.10">
    <property type="entry name" value="SOS response associated peptidase-like"/>
    <property type="match status" value="1"/>
</dbReference>
<evidence type="ECO:0000256" key="4">
    <source>
        <dbReference type="ARBA" id="ARBA00022801"/>
    </source>
</evidence>
<keyword evidence="3" id="KW-0227">DNA damage</keyword>
<keyword evidence="2 8" id="KW-0645">Protease</keyword>
<dbReference type="GO" id="GO:0006508">
    <property type="term" value="P:proteolysis"/>
    <property type="evidence" value="ECO:0007669"/>
    <property type="project" value="UniProtKB-KW"/>
</dbReference>
<dbReference type="GO" id="GO:0008233">
    <property type="term" value="F:peptidase activity"/>
    <property type="evidence" value="ECO:0007669"/>
    <property type="project" value="UniProtKB-KW"/>
</dbReference>
<evidence type="ECO:0000313" key="10">
    <source>
        <dbReference type="Proteomes" id="UP000824151"/>
    </source>
</evidence>
<sequence>MCGRYVMALRAGDLADALDADILDGLELRESWNIAPTTPVPILVDRGSDRRELHVARWGLLPGWAKDRTFSSRTFNARSETVLSKPAFRSAVRRRRCGVPAQGYYEWRTTTDPDTGKATKRPHFVQPADGSLILFAGLYEWWQDPALVATGDEAPWVLSTTILTGPSPESSPQLAQLHDRMPLAMAEETATQWMSPGELPRDETEALVDRVRAEAETVAGRWTITEVGSAVGNVRNDSPELTAPVEKLF</sequence>
<dbReference type="SUPFAM" id="SSF143081">
    <property type="entry name" value="BB1717-like"/>
    <property type="match status" value="1"/>
</dbReference>
<proteinExistence type="inferred from homology"/>
<comment type="similarity">
    <text evidence="1 8">Belongs to the SOS response-associated peptidase family.</text>
</comment>
<dbReference type="GO" id="GO:0003697">
    <property type="term" value="F:single-stranded DNA binding"/>
    <property type="evidence" value="ECO:0007669"/>
    <property type="project" value="InterPro"/>
</dbReference>
<keyword evidence="4 8" id="KW-0378">Hydrolase</keyword>
<evidence type="ECO:0000256" key="2">
    <source>
        <dbReference type="ARBA" id="ARBA00022670"/>
    </source>
</evidence>
<reference evidence="9" key="1">
    <citation type="journal article" date="2021" name="PeerJ">
        <title>Extensive microbial diversity within the chicken gut microbiome revealed by metagenomics and culture.</title>
        <authorList>
            <person name="Gilroy R."/>
            <person name="Ravi A."/>
            <person name="Getino M."/>
            <person name="Pursley I."/>
            <person name="Horton D.L."/>
            <person name="Alikhan N.F."/>
            <person name="Baker D."/>
            <person name="Gharbi K."/>
            <person name="Hall N."/>
            <person name="Watson M."/>
            <person name="Adriaenssens E.M."/>
            <person name="Foster-Nyarko E."/>
            <person name="Jarju S."/>
            <person name="Secka A."/>
            <person name="Antonio M."/>
            <person name="Oren A."/>
            <person name="Chaudhuri R.R."/>
            <person name="La Ragione R."/>
            <person name="Hildebrand F."/>
            <person name="Pallen M.J."/>
        </authorList>
    </citation>
    <scope>NUCLEOTIDE SEQUENCE</scope>
    <source>
        <strain evidence="9">ChiHejej3B27-3195</strain>
    </source>
</reference>
<evidence type="ECO:0000256" key="1">
    <source>
        <dbReference type="ARBA" id="ARBA00008136"/>
    </source>
</evidence>
<keyword evidence="7" id="KW-0456">Lyase</keyword>
<organism evidence="9 10">
    <name type="scientific">Candidatus Nesterenkonia stercoripullorum</name>
    <dbReference type="NCBI Taxonomy" id="2838701"/>
    <lineage>
        <taxon>Bacteria</taxon>
        <taxon>Bacillati</taxon>
        <taxon>Actinomycetota</taxon>
        <taxon>Actinomycetes</taxon>
        <taxon>Micrococcales</taxon>
        <taxon>Micrococcaceae</taxon>
        <taxon>Nesterenkonia</taxon>
    </lineage>
</organism>
<accession>A0A9D1US52</accession>
<comment type="caution">
    <text evidence="9">The sequence shown here is derived from an EMBL/GenBank/DDBJ whole genome shotgun (WGS) entry which is preliminary data.</text>
</comment>
<evidence type="ECO:0000256" key="8">
    <source>
        <dbReference type="RuleBase" id="RU364100"/>
    </source>
</evidence>
<evidence type="ECO:0000256" key="5">
    <source>
        <dbReference type="ARBA" id="ARBA00023124"/>
    </source>
</evidence>
<dbReference type="GO" id="GO:0106300">
    <property type="term" value="P:protein-DNA covalent cross-linking repair"/>
    <property type="evidence" value="ECO:0007669"/>
    <property type="project" value="InterPro"/>
</dbReference>
<reference evidence="9" key="2">
    <citation type="submission" date="2021-04" db="EMBL/GenBank/DDBJ databases">
        <authorList>
            <person name="Gilroy R."/>
        </authorList>
    </citation>
    <scope>NUCLEOTIDE SEQUENCE</scope>
    <source>
        <strain evidence="9">ChiHejej3B27-3195</strain>
    </source>
</reference>
<dbReference type="AlphaFoldDB" id="A0A9D1US52"/>
<evidence type="ECO:0000313" key="9">
    <source>
        <dbReference type="EMBL" id="HIW98771.1"/>
    </source>
</evidence>
<dbReference type="Pfam" id="PF02586">
    <property type="entry name" value="SRAP"/>
    <property type="match status" value="1"/>
</dbReference>
<keyword evidence="6" id="KW-0238">DNA-binding</keyword>
<protein>
    <recommendedName>
        <fullName evidence="8">Abasic site processing protein</fullName>
        <ecNumber evidence="8">3.4.-.-</ecNumber>
    </recommendedName>
</protein>
<dbReference type="InterPro" id="IPR036590">
    <property type="entry name" value="SRAP-like"/>
</dbReference>
<dbReference type="GO" id="GO:0016829">
    <property type="term" value="F:lyase activity"/>
    <property type="evidence" value="ECO:0007669"/>
    <property type="project" value="UniProtKB-KW"/>
</dbReference>
<dbReference type="PANTHER" id="PTHR13604">
    <property type="entry name" value="DC12-RELATED"/>
    <property type="match status" value="1"/>
</dbReference>
<gene>
    <name evidence="9" type="ORF">H9871_01365</name>
</gene>
<dbReference type="EC" id="3.4.-.-" evidence="8"/>
<evidence type="ECO:0000256" key="3">
    <source>
        <dbReference type="ARBA" id="ARBA00022763"/>
    </source>
</evidence>
<dbReference type="PANTHER" id="PTHR13604:SF0">
    <property type="entry name" value="ABASIC SITE PROCESSING PROTEIN HMCES"/>
    <property type="match status" value="1"/>
</dbReference>
<evidence type="ECO:0000256" key="7">
    <source>
        <dbReference type="ARBA" id="ARBA00023239"/>
    </source>
</evidence>
<evidence type="ECO:0000256" key="6">
    <source>
        <dbReference type="ARBA" id="ARBA00023125"/>
    </source>
</evidence>